<dbReference type="Proteomes" id="UP000323506">
    <property type="component" value="Chromosome D13"/>
</dbReference>
<proteinExistence type="predicted"/>
<accession>A0A5D1ZUI0</accession>
<reference evidence="1 2" key="1">
    <citation type="submission" date="2019-06" db="EMBL/GenBank/DDBJ databases">
        <title>WGS assembly of Gossypium darwinii.</title>
        <authorList>
            <person name="Chen Z.J."/>
            <person name="Sreedasyam A."/>
            <person name="Ando A."/>
            <person name="Song Q."/>
            <person name="De L."/>
            <person name="Hulse-Kemp A."/>
            <person name="Ding M."/>
            <person name="Ye W."/>
            <person name="Kirkbride R."/>
            <person name="Jenkins J."/>
            <person name="Plott C."/>
            <person name="Lovell J."/>
            <person name="Lin Y.-M."/>
            <person name="Vaughn R."/>
            <person name="Liu B."/>
            <person name="Li W."/>
            <person name="Simpson S."/>
            <person name="Scheffler B."/>
            <person name="Saski C."/>
            <person name="Grover C."/>
            <person name="Hu G."/>
            <person name="Conover J."/>
            <person name="Carlson J."/>
            <person name="Shu S."/>
            <person name="Boston L."/>
            <person name="Williams M."/>
            <person name="Peterson D."/>
            <person name="Mcgee K."/>
            <person name="Jones D."/>
            <person name="Wendel J."/>
            <person name="Stelly D."/>
            <person name="Grimwood J."/>
            <person name="Schmutz J."/>
        </authorList>
    </citation>
    <scope>NUCLEOTIDE SEQUENCE [LARGE SCALE GENOMIC DNA]</scope>
    <source>
        <strain evidence="1">1808015.09</strain>
    </source>
</reference>
<sequence length="64" mass="6870">MGLDDDGDTTVIVCGWSIIKIHVSFLGQSKINGEDHPFCFAIHVPISPLNIYENLDDAAAAING</sequence>
<keyword evidence="2" id="KW-1185">Reference proteome</keyword>
<dbReference type="EMBL" id="CM017713">
    <property type="protein sequence ID" value="TYG35923.1"/>
    <property type="molecule type" value="Genomic_DNA"/>
</dbReference>
<name>A0A5D1ZUI0_GOSDA</name>
<gene>
    <name evidence="1" type="ORF">ES288_D13G022800v1</name>
</gene>
<dbReference type="AlphaFoldDB" id="A0A5D1ZUI0"/>
<evidence type="ECO:0000313" key="1">
    <source>
        <dbReference type="EMBL" id="TYG35923.1"/>
    </source>
</evidence>
<organism evidence="1 2">
    <name type="scientific">Gossypium darwinii</name>
    <name type="common">Darwin's cotton</name>
    <name type="synonym">Gossypium barbadense var. darwinii</name>
    <dbReference type="NCBI Taxonomy" id="34276"/>
    <lineage>
        <taxon>Eukaryota</taxon>
        <taxon>Viridiplantae</taxon>
        <taxon>Streptophyta</taxon>
        <taxon>Embryophyta</taxon>
        <taxon>Tracheophyta</taxon>
        <taxon>Spermatophyta</taxon>
        <taxon>Magnoliopsida</taxon>
        <taxon>eudicotyledons</taxon>
        <taxon>Gunneridae</taxon>
        <taxon>Pentapetalae</taxon>
        <taxon>rosids</taxon>
        <taxon>malvids</taxon>
        <taxon>Malvales</taxon>
        <taxon>Malvaceae</taxon>
        <taxon>Malvoideae</taxon>
        <taxon>Gossypium</taxon>
    </lineage>
</organism>
<protein>
    <submittedName>
        <fullName evidence="1">Uncharacterized protein</fullName>
    </submittedName>
</protein>
<evidence type="ECO:0000313" key="2">
    <source>
        <dbReference type="Proteomes" id="UP000323506"/>
    </source>
</evidence>